<organism evidence="3 4">
    <name type="scientific">Mycobacterium pseudoshottsii</name>
    <dbReference type="NCBI Taxonomy" id="265949"/>
    <lineage>
        <taxon>Bacteria</taxon>
        <taxon>Bacillati</taxon>
        <taxon>Actinomycetota</taxon>
        <taxon>Actinomycetes</taxon>
        <taxon>Mycobacteriales</taxon>
        <taxon>Mycobacteriaceae</taxon>
        <taxon>Mycobacterium</taxon>
        <taxon>Mycobacterium ulcerans group</taxon>
    </lineage>
</organism>
<evidence type="ECO:0000259" key="2">
    <source>
        <dbReference type="Pfam" id="PF16289"/>
    </source>
</evidence>
<dbReference type="EMBL" id="AP026368">
    <property type="protein sequence ID" value="BDN85409.1"/>
    <property type="molecule type" value="Genomic_DNA"/>
</dbReference>
<keyword evidence="4" id="KW-1185">Reference proteome</keyword>
<protein>
    <submittedName>
        <fullName evidence="3">DUF4935 domain-containing protein</fullName>
    </submittedName>
</protein>
<feature type="region of interest" description="Disordered" evidence="1">
    <location>
        <begin position="391"/>
        <end position="450"/>
    </location>
</feature>
<accession>A0A9N7M0T2</accession>
<sequence length="450" mass="50326">MSATVIVLDTNQFWDFPMLRSPDWMELIEKAPQWDLRFAVPEVCLLEAVADVPREWRKRRSEVAKLAVGEFGLTQSQNEWLDVIDRKIDGYEEALGARLADIEADIVPIPEGVNLRDIVQRAIDRRKPYQEGEGKKDGFRDTLIWYTTQHIAVADRDCEIWLVSTNHRDFGDKSQAVDHEACPYPLHPHLLEDLDTADLSGRVSYVRTLGRLVQHLAGKYDSQPESQREALISQLNQDKFEIALAASVDRFRLNPAAAALPLKAAYGVVHAFDRDVGSLEFVDVAMRGGGEWTAQFKQPIYATVDLTDHAAETSNVDKTLNVAGRLTVGANGHVRSMIVTSIEALPDDPMLRAWRMAWDPMSDTGFAQNIRQQIDPLSNPDILTRIRQQLDPLSNPNTAKRIHESPMRPPEPDEPQKLASPSLDELAANDVASPSGEDSDPDENNGTSPE</sequence>
<dbReference type="InterPro" id="IPR032557">
    <property type="entry name" value="DUF4935"/>
</dbReference>
<feature type="domain" description="DUF4935" evidence="2">
    <location>
        <begin position="6"/>
        <end position="170"/>
    </location>
</feature>
<dbReference type="Proteomes" id="UP001058626">
    <property type="component" value="Plasmid pMUM005"/>
</dbReference>
<dbReference type="RefSeq" id="WP_131807361.1">
    <property type="nucleotide sequence ID" value="NZ_AP026368.1"/>
</dbReference>
<evidence type="ECO:0000313" key="3">
    <source>
        <dbReference type="EMBL" id="BDN85409.1"/>
    </source>
</evidence>
<reference evidence="3" key="1">
    <citation type="submission" date="2022-06" db="EMBL/GenBank/DDBJ databases">
        <title>Complete genome sequence of Mycobacterium pseudoshottsii NJB1907-Z4.</title>
        <authorList>
            <person name="Komine T."/>
            <person name="Fukano H."/>
            <person name="Wada S."/>
        </authorList>
    </citation>
    <scope>NUCLEOTIDE SEQUENCE</scope>
    <source>
        <strain evidence="3">NJB1907-Z4</strain>
        <plasmid evidence="3">pMUM005</plasmid>
    </source>
</reference>
<dbReference type="AlphaFoldDB" id="A0A9N7M0T2"/>
<proteinExistence type="predicted"/>
<gene>
    <name evidence="3" type="ORF">NJB1907Z4_P0610</name>
</gene>
<dbReference type="Pfam" id="PF16289">
    <property type="entry name" value="PIN_12"/>
    <property type="match status" value="1"/>
</dbReference>
<evidence type="ECO:0000313" key="4">
    <source>
        <dbReference type="Proteomes" id="UP001058626"/>
    </source>
</evidence>
<name>A0A9N7M0T2_9MYCO</name>
<keyword evidence="3" id="KW-0614">Plasmid</keyword>
<geneLocation type="plasmid" evidence="3 4">
    <name>pMUM005</name>
</geneLocation>
<feature type="compositionally biased region" description="Basic and acidic residues" evidence="1">
    <location>
        <begin position="401"/>
        <end position="416"/>
    </location>
</feature>
<evidence type="ECO:0000256" key="1">
    <source>
        <dbReference type="SAM" id="MobiDB-lite"/>
    </source>
</evidence>